<gene>
    <name evidence="15" type="ORF">CYMTET_6630</name>
</gene>
<dbReference type="Pfam" id="PF00027">
    <property type="entry name" value="cNMP_binding"/>
    <property type="match status" value="1"/>
</dbReference>
<evidence type="ECO:0000256" key="11">
    <source>
        <dbReference type="PROSITE-ProRule" id="PRU00703"/>
    </source>
</evidence>
<dbReference type="CDD" id="cd00400">
    <property type="entry name" value="Voltage_gated_ClC"/>
    <property type="match status" value="1"/>
</dbReference>
<evidence type="ECO:0000259" key="14">
    <source>
        <dbReference type="PROSITE" id="PS51371"/>
    </source>
</evidence>
<dbReference type="Gene3D" id="2.60.120.10">
    <property type="entry name" value="Jelly Rolls"/>
    <property type="match status" value="1"/>
</dbReference>
<dbReference type="PRINTS" id="PR00762">
    <property type="entry name" value="CLCHANNEL"/>
</dbReference>
<feature type="transmembrane region" description="Helical" evidence="12">
    <location>
        <begin position="286"/>
        <end position="305"/>
    </location>
</feature>
<evidence type="ECO:0000256" key="12">
    <source>
        <dbReference type="RuleBase" id="RU361221"/>
    </source>
</evidence>
<feature type="domain" description="Cyclic nucleotide-binding" evidence="13">
    <location>
        <begin position="648"/>
        <end position="760"/>
    </location>
</feature>
<dbReference type="GO" id="GO:0005254">
    <property type="term" value="F:chloride channel activity"/>
    <property type="evidence" value="ECO:0007669"/>
    <property type="project" value="UniProtKB-UniRule"/>
</dbReference>
<name>A0AAE0GX12_9CHLO</name>
<keyword evidence="10" id="KW-0407">Ion channel</keyword>
<dbReference type="InterPro" id="IPR050368">
    <property type="entry name" value="ClC-type_chloride_channel"/>
</dbReference>
<keyword evidence="8" id="KW-0869">Chloride channel</keyword>
<feature type="transmembrane region" description="Helical" evidence="12">
    <location>
        <begin position="329"/>
        <end position="353"/>
    </location>
</feature>
<keyword evidence="16" id="KW-1185">Reference proteome</keyword>
<sequence>MAIVMKGAMVRISASSIRRTRALKTVYCGFASSGGAVNVRFSGESSRTHRCQVSRVGKKRSVTVITRATETENGNGKKSQYEPIFADKISGGQLVNMEKMEGEDDDDWLVLTDLRLLSYATIVGILSACAVYGFKETVHLLTEIPTAVDISSLQYILPALGGLVVGYIKTKPISPGLKPMFFAVDAVEDDERSRYCPKTSALLLKTGAAGITLGTGNSLGPEAPCAEIGASVGLVFSRDLLKLPKKNWLPMLASGAAAGVAAAFNAPVTGAFFAIEFALKSAVDRVNLTAILLSAATASLTVQTINSENESLASYVSLPSQVLDNPVEVAGLFGLATLTSLTAVAVVQIAAVTREAISKAGIPDRFAPVVPGILCGLLAVQWPEIGYSRDHELLIQLVEGNDIGASLAIFSTLGAKLFATAACLGGGLVGGLFAPSLFMGAMVGHLYGDALMSMNDALSMVDLPTFDHPVVYVVTGMASCMAALCRAPLTAIALLAELTQSPNLILPLLLSSGIASVLTDRIDQAIAENKSKSKPEPPVDAVPKPKKTLVVSDAVEVADMAMVRKSAPLDSVASFMSASGQEAAIVVGDDDFPLGVITRDDITAMVESKLREAARSALETGQSTSYSSHPKSDETTEYLHNILSDNFVFSALSMEARERCIAAMYSKKVKAGEITIEQFVPSSAQFQIVISGEFSVLLSDGGKPGRVVKSMVKGDSFGEVGLLIDSPKSTVQCLADGEVWVLERSHFLSILIEQMKVREN</sequence>
<evidence type="ECO:0000256" key="10">
    <source>
        <dbReference type="ARBA" id="ARBA00023303"/>
    </source>
</evidence>
<dbReference type="SUPFAM" id="SSF54631">
    <property type="entry name" value="CBS-domain pair"/>
    <property type="match status" value="1"/>
</dbReference>
<evidence type="ECO:0000256" key="2">
    <source>
        <dbReference type="ARBA" id="ARBA00009476"/>
    </source>
</evidence>
<evidence type="ECO:0000256" key="9">
    <source>
        <dbReference type="ARBA" id="ARBA00023214"/>
    </source>
</evidence>
<feature type="transmembrane region" description="Helical" evidence="12">
    <location>
        <begin position="432"/>
        <end position="450"/>
    </location>
</feature>
<evidence type="ECO:0000256" key="4">
    <source>
        <dbReference type="ARBA" id="ARBA00022692"/>
    </source>
</evidence>
<dbReference type="InterPro" id="IPR046342">
    <property type="entry name" value="CBS_dom_sf"/>
</dbReference>
<dbReference type="InterPro" id="IPR000644">
    <property type="entry name" value="CBS_dom"/>
</dbReference>
<protein>
    <recommendedName>
        <fullName evidence="12">Chloride channel protein</fullName>
    </recommendedName>
</protein>
<dbReference type="GO" id="GO:0034707">
    <property type="term" value="C:chloride channel complex"/>
    <property type="evidence" value="ECO:0007669"/>
    <property type="project" value="UniProtKB-KW"/>
</dbReference>
<reference evidence="15 16" key="1">
    <citation type="journal article" date="2015" name="Genome Biol. Evol.">
        <title>Comparative Genomics of a Bacterivorous Green Alga Reveals Evolutionary Causalities and Consequences of Phago-Mixotrophic Mode of Nutrition.</title>
        <authorList>
            <person name="Burns J.A."/>
            <person name="Paasch A."/>
            <person name="Narechania A."/>
            <person name="Kim E."/>
        </authorList>
    </citation>
    <scope>NUCLEOTIDE SEQUENCE [LARGE SCALE GENOMIC DNA]</scope>
    <source>
        <strain evidence="15 16">PLY_AMNH</strain>
    </source>
</reference>
<dbReference type="InterPro" id="IPR014710">
    <property type="entry name" value="RmlC-like_jellyroll"/>
</dbReference>
<keyword evidence="11" id="KW-0129">CBS domain</keyword>
<evidence type="ECO:0000259" key="13">
    <source>
        <dbReference type="PROSITE" id="PS50042"/>
    </source>
</evidence>
<dbReference type="PROSITE" id="PS50042">
    <property type="entry name" value="CNMP_BINDING_3"/>
    <property type="match status" value="1"/>
</dbReference>
<keyword evidence="6 12" id="KW-0406">Ion transport</keyword>
<keyword evidence="7 12" id="KW-0472">Membrane</keyword>
<keyword evidence="5 12" id="KW-1133">Transmembrane helix</keyword>
<comment type="caution">
    <text evidence="12">Lacks conserved residue(s) required for the propagation of feature annotation.</text>
</comment>
<evidence type="ECO:0000256" key="5">
    <source>
        <dbReference type="ARBA" id="ARBA00022989"/>
    </source>
</evidence>
<dbReference type="SUPFAM" id="SSF51206">
    <property type="entry name" value="cAMP-binding domain-like"/>
    <property type="match status" value="1"/>
</dbReference>
<evidence type="ECO:0000256" key="8">
    <source>
        <dbReference type="ARBA" id="ARBA00023173"/>
    </source>
</evidence>
<comment type="similarity">
    <text evidence="2 12">Belongs to the chloride channel (TC 2.A.49) family.</text>
</comment>
<dbReference type="AlphaFoldDB" id="A0AAE0GX12"/>
<proteinExistence type="inferred from homology"/>
<dbReference type="CDD" id="cd00038">
    <property type="entry name" value="CAP_ED"/>
    <property type="match status" value="1"/>
</dbReference>
<dbReference type="InterPro" id="IPR018490">
    <property type="entry name" value="cNMP-bd_dom_sf"/>
</dbReference>
<organism evidence="15 16">
    <name type="scientific">Cymbomonas tetramitiformis</name>
    <dbReference type="NCBI Taxonomy" id="36881"/>
    <lineage>
        <taxon>Eukaryota</taxon>
        <taxon>Viridiplantae</taxon>
        <taxon>Chlorophyta</taxon>
        <taxon>Pyramimonadophyceae</taxon>
        <taxon>Pyramimonadales</taxon>
        <taxon>Pyramimonadaceae</taxon>
        <taxon>Cymbomonas</taxon>
    </lineage>
</organism>
<feature type="transmembrane region" description="Helical" evidence="12">
    <location>
        <begin position="248"/>
        <end position="274"/>
    </location>
</feature>
<evidence type="ECO:0000256" key="6">
    <source>
        <dbReference type="ARBA" id="ARBA00023065"/>
    </source>
</evidence>
<comment type="caution">
    <text evidence="15">The sequence shown here is derived from an EMBL/GenBank/DDBJ whole genome shotgun (WGS) entry which is preliminary data.</text>
</comment>
<dbReference type="PANTHER" id="PTHR43427:SF6">
    <property type="entry name" value="CHLORIDE CHANNEL PROTEIN CLC-E"/>
    <property type="match status" value="1"/>
</dbReference>
<keyword evidence="4 12" id="KW-0812">Transmembrane</keyword>
<dbReference type="InterPro" id="IPR014743">
    <property type="entry name" value="Cl-channel_core"/>
</dbReference>
<keyword evidence="3 12" id="KW-0813">Transport</keyword>
<dbReference type="Pfam" id="PF00654">
    <property type="entry name" value="Voltage_CLC"/>
    <property type="match status" value="1"/>
</dbReference>
<accession>A0AAE0GX12</accession>
<dbReference type="EMBL" id="LGRX02001641">
    <property type="protein sequence ID" value="KAK3285777.1"/>
    <property type="molecule type" value="Genomic_DNA"/>
</dbReference>
<feature type="domain" description="CBS" evidence="14">
    <location>
        <begin position="554"/>
        <end position="612"/>
    </location>
</feature>
<keyword evidence="9 12" id="KW-0868">Chloride</keyword>
<dbReference type="InterPro" id="IPR000595">
    <property type="entry name" value="cNMP-bd_dom"/>
</dbReference>
<dbReference type="SUPFAM" id="SSF81340">
    <property type="entry name" value="Clc chloride channel"/>
    <property type="match status" value="1"/>
</dbReference>
<comment type="subcellular location">
    <subcellularLocation>
        <location evidence="1 12">Membrane</location>
        <topology evidence="1 12">Multi-pass membrane protein</topology>
    </subcellularLocation>
</comment>
<evidence type="ECO:0000256" key="7">
    <source>
        <dbReference type="ARBA" id="ARBA00023136"/>
    </source>
</evidence>
<evidence type="ECO:0000313" key="15">
    <source>
        <dbReference type="EMBL" id="KAK3285777.1"/>
    </source>
</evidence>
<evidence type="ECO:0000313" key="16">
    <source>
        <dbReference type="Proteomes" id="UP001190700"/>
    </source>
</evidence>
<dbReference type="Proteomes" id="UP001190700">
    <property type="component" value="Unassembled WGS sequence"/>
</dbReference>
<dbReference type="Gene3D" id="1.10.3080.10">
    <property type="entry name" value="Clc chloride channel"/>
    <property type="match status" value="1"/>
</dbReference>
<dbReference type="InterPro" id="IPR001807">
    <property type="entry name" value="ClC"/>
</dbReference>
<evidence type="ECO:0000256" key="3">
    <source>
        <dbReference type="ARBA" id="ARBA00022448"/>
    </source>
</evidence>
<dbReference type="PROSITE" id="PS51371">
    <property type="entry name" value="CBS"/>
    <property type="match status" value="1"/>
</dbReference>
<dbReference type="PANTHER" id="PTHR43427">
    <property type="entry name" value="CHLORIDE CHANNEL PROTEIN CLC-E"/>
    <property type="match status" value="1"/>
</dbReference>
<evidence type="ECO:0000256" key="1">
    <source>
        <dbReference type="ARBA" id="ARBA00004141"/>
    </source>
</evidence>